<evidence type="ECO:0000313" key="1">
    <source>
        <dbReference type="EMBL" id="KAK3081922.1"/>
    </source>
</evidence>
<dbReference type="EMBL" id="JAWDJW010000036">
    <property type="protein sequence ID" value="KAK3081922.1"/>
    <property type="molecule type" value="Genomic_DNA"/>
</dbReference>
<name>A0ACC3DYI9_9PEZI</name>
<protein>
    <submittedName>
        <fullName evidence="1">Uncharacterized protein</fullName>
    </submittedName>
</protein>
<gene>
    <name evidence="1" type="ORF">LTS18_012162</name>
</gene>
<proteinExistence type="predicted"/>
<organism evidence="1 2">
    <name type="scientific">Coniosporium uncinatum</name>
    <dbReference type="NCBI Taxonomy" id="93489"/>
    <lineage>
        <taxon>Eukaryota</taxon>
        <taxon>Fungi</taxon>
        <taxon>Dikarya</taxon>
        <taxon>Ascomycota</taxon>
        <taxon>Pezizomycotina</taxon>
        <taxon>Dothideomycetes</taxon>
        <taxon>Dothideomycetes incertae sedis</taxon>
        <taxon>Coniosporium</taxon>
    </lineage>
</organism>
<comment type="caution">
    <text evidence="1">The sequence shown here is derived from an EMBL/GenBank/DDBJ whole genome shotgun (WGS) entry which is preliminary data.</text>
</comment>
<accession>A0ACC3DYI9</accession>
<reference evidence="1" key="1">
    <citation type="submission" date="2024-09" db="EMBL/GenBank/DDBJ databases">
        <title>Black Yeasts Isolated from many extreme environments.</title>
        <authorList>
            <person name="Coleine C."/>
            <person name="Stajich J.E."/>
            <person name="Selbmann L."/>
        </authorList>
    </citation>
    <scope>NUCLEOTIDE SEQUENCE</scope>
    <source>
        <strain evidence="1">CCFEE 5737</strain>
    </source>
</reference>
<keyword evidence="2" id="KW-1185">Reference proteome</keyword>
<sequence length="380" mass="41086">MSASSLNRDPRIRAALDQAIELGELGISVAAYHYGRLIVDAVAGVADRETQRPADAQTLWPVFSVTKGVTALAVHIQAERGFLDVTAPISRYWPEFAANGKESITIEEALSHRAGIPQMPEGVTAEHMADWKWMVDRVAQHTPLFRPGIDCAYHVLVWGWIVGEVVCRTDPAKRPFDRFVYEEICQPLCITDFHLGVPDRSLSRIAKLYGGNEFPIVDNHNISPDPVFPGSTVHNTKVIQQAVDPGAGAITTAGAVARIFALIANRGELDGVRLLSPEGVASLTKPRPAAQDKVLPIPVHFSLSGYWLGGEAGVSDPLVGDHRDVIYSPGAGGSVAWADTRDGLAVAICHNNMDSVAVLEPERTFAPVVQAIRDITSESR</sequence>
<evidence type="ECO:0000313" key="2">
    <source>
        <dbReference type="Proteomes" id="UP001186974"/>
    </source>
</evidence>
<dbReference type="Proteomes" id="UP001186974">
    <property type="component" value="Unassembled WGS sequence"/>
</dbReference>